<feature type="transmembrane region" description="Helical" evidence="6">
    <location>
        <begin position="168"/>
        <end position="189"/>
    </location>
</feature>
<organism evidence="7">
    <name type="scientific">Mariniphaga anaerophila</name>
    <dbReference type="NCBI Taxonomy" id="1484053"/>
    <lineage>
        <taxon>Bacteria</taxon>
        <taxon>Pseudomonadati</taxon>
        <taxon>Bacteroidota</taxon>
        <taxon>Bacteroidia</taxon>
        <taxon>Marinilabiliales</taxon>
        <taxon>Prolixibacteraceae</taxon>
        <taxon>Mariniphaga</taxon>
    </lineage>
</organism>
<dbReference type="PANTHER" id="PTHR38601:SF1">
    <property type="entry name" value="HYDROGENASE-4 COMPONENT E"/>
    <property type="match status" value="1"/>
</dbReference>
<evidence type="ECO:0000313" key="7">
    <source>
        <dbReference type="EMBL" id="HDR50868.1"/>
    </source>
</evidence>
<feature type="transmembrane region" description="Helical" evidence="6">
    <location>
        <begin position="52"/>
        <end position="71"/>
    </location>
</feature>
<evidence type="ECO:0000256" key="1">
    <source>
        <dbReference type="ARBA" id="ARBA00004651"/>
    </source>
</evidence>
<accession>A0A831LP06</accession>
<comment type="subcellular location">
    <subcellularLocation>
        <location evidence="1">Cell membrane</location>
        <topology evidence="1">Multi-pass membrane protein</topology>
    </subcellularLocation>
</comment>
<name>A0A831LP06_9BACT</name>
<evidence type="ECO:0000256" key="6">
    <source>
        <dbReference type="SAM" id="Phobius"/>
    </source>
</evidence>
<feature type="transmembrane region" description="Helical" evidence="6">
    <location>
        <begin position="118"/>
        <end position="135"/>
    </location>
</feature>
<dbReference type="Gene3D" id="1.10.287.3510">
    <property type="match status" value="1"/>
</dbReference>
<feature type="transmembrane region" description="Helical" evidence="6">
    <location>
        <begin position="91"/>
        <end position="111"/>
    </location>
</feature>
<sequence length="209" mass="23460">MVIVLIVMFAATLVYFFLSERVSNFIWLLAVQGVILFGIAFNNLLHIQPLGLILILLETLIVKAIVIPWFLNRLRQKNELKRVHESQIPVFYSLIIISAILIGSFLLSYTIDNEIIQLRFFTVALATVIGGMYFIVIHKNIFSHLVGFLIIENGTFLLSLAVGGEMPFLVSLAVLLDVLIAVLVIGVFLNKVKDTFDTISVSKLNKLKD</sequence>
<evidence type="ECO:0000256" key="3">
    <source>
        <dbReference type="ARBA" id="ARBA00022692"/>
    </source>
</evidence>
<protein>
    <recommendedName>
        <fullName evidence="8">Hydrogenase-4 component E</fullName>
    </recommendedName>
</protein>
<evidence type="ECO:0000256" key="4">
    <source>
        <dbReference type="ARBA" id="ARBA00022989"/>
    </source>
</evidence>
<dbReference type="GO" id="GO:0005886">
    <property type="term" value="C:plasma membrane"/>
    <property type="evidence" value="ECO:0007669"/>
    <property type="project" value="UniProtKB-SubCell"/>
</dbReference>
<proteinExistence type="predicted"/>
<evidence type="ECO:0008006" key="8">
    <source>
        <dbReference type="Google" id="ProtNLM"/>
    </source>
</evidence>
<keyword evidence="5 6" id="KW-0472">Membrane</keyword>
<dbReference type="InterPro" id="IPR038730">
    <property type="entry name" value="HyfE-like"/>
</dbReference>
<feature type="transmembrane region" description="Helical" evidence="6">
    <location>
        <begin position="141"/>
        <end position="161"/>
    </location>
</feature>
<gene>
    <name evidence="7" type="ORF">ENN90_04505</name>
</gene>
<reference evidence="7" key="1">
    <citation type="journal article" date="2020" name="mSystems">
        <title>Genome- and Community-Level Interaction Insights into Carbon Utilization and Element Cycling Functions of Hydrothermarchaeota in Hydrothermal Sediment.</title>
        <authorList>
            <person name="Zhou Z."/>
            <person name="Liu Y."/>
            <person name="Xu W."/>
            <person name="Pan J."/>
            <person name="Luo Z.H."/>
            <person name="Li M."/>
        </authorList>
    </citation>
    <scope>NUCLEOTIDE SEQUENCE [LARGE SCALE GENOMIC DNA]</scope>
    <source>
        <strain evidence="7">SpSt-1217</strain>
    </source>
</reference>
<dbReference type="AlphaFoldDB" id="A0A831LP06"/>
<dbReference type="Proteomes" id="UP000886047">
    <property type="component" value="Unassembled WGS sequence"/>
</dbReference>
<feature type="transmembrane region" description="Helical" evidence="6">
    <location>
        <begin position="26"/>
        <end position="45"/>
    </location>
</feature>
<evidence type="ECO:0000256" key="5">
    <source>
        <dbReference type="ARBA" id="ARBA00023136"/>
    </source>
</evidence>
<dbReference type="PANTHER" id="PTHR38601">
    <property type="entry name" value="HYDROGENASE-4 COMPONENT E"/>
    <property type="match status" value="1"/>
</dbReference>
<keyword evidence="4 6" id="KW-1133">Transmembrane helix</keyword>
<evidence type="ECO:0000256" key="2">
    <source>
        <dbReference type="ARBA" id="ARBA00022475"/>
    </source>
</evidence>
<dbReference type="EMBL" id="DSDK01000248">
    <property type="protein sequence ID" value="HDR50868.1"/>
    <property type="molecule type" value="Genomic_DNA"/>
</dbReference>
<comment type="caution">
    <text evidence="7">The sequence shown here is derived from an EMBL/GenBank/DDBJ whole genome shotgun (WGS) entry which is preliminary data.</text>
</comment>
<keyword evidence="3 6" id="KW-0812">Transmembrane</keyword>
<keyword evidence="2" id="KW-1003">Cell membrane</keyword>